<reference evidence="2" key="1">
    <citation type="submission" date="2020-05" db="EMBL/GenBank/DDBJ databases">
        <title>Phylogenomic resolution of chytrid fungi.</title>
        <authorList>
            <person name="Stajich J.E."/>
            <person name="Amses K."/>
            <person name="Simmons R."/>
            <person name="Seto K."/>
            <person name="Myers J."/>
            <person name="Bonds A."/>
            <person name="Quandt C.A."/>
            <person name="Barry K."/>
            <person name="Liu P."/>
            <person name="Grigoriev I."/>
            <person name="Longcore J.E."/>
            <person name="James T.Y."/>
        </authorList>
    </citation>
    <scope>NUCLEOTIDE SEQUENCE</scope>
    <source>
        <strain evidence="2">JEL0318</strain>
    </source>
</reference>
<dbReference type="Proteomes" id="UP001212841">
    <property type="component" value="Unassembled WGS sequence"/>
</dbReference>
<comment type="caution">
    <text evidence="2">The sequence shown here is derived from an EMBL/GenBank/DDBJ whole genome shotgun (WGS) entry which is preliminary data.</text>
</comment>
<keyword evidence="3" id="KW-1185">Reference proteome</keyword>
<proteinExistence type="predicted"/>
<evidence type="ECO:0000256" key="1">
    <source>
        <dbReference type="SAM" id="MobiDB-lite"/>
    </source>
</evidence>
<accession>A0AAD5SEX9</accession>
<evidence type="ECO:0000313" key="2">
    <source>
        <dbReference type="EMBL" id="KAJ3053783.1"/>
    </source>
</evidence>
<feature type="non-terminal residue" evidence="2">
    <location>
        <position position="70"/>
    </location>
</feature>
<protein>
    <submittedName>
        <fullName evidence="2">Uncharacterized protein</fullName>
    </submittedName>
</protein>
<evidence type="ECO:0000313" key="3">
    <source>
        <dbReference type="Proteomes" id="UP001212841"/>
    </source>
</evidence>
<feature type="compositionally biased region" description="Basic residues" evidence="1">
    <location>
        <begin position="1"/>
        <end position="16"/>
    </location>
</feature>
<sequence length="70" mass="7538">MPPKKKGGKAGSAKKKKEAESEAASLLKVAEVKGLRVSYANNCKHFITEPIGSVVKRIDKAVGEKEDIDK</sequence>
<dbReference type="AlphaFoldDB" id="A0AAD5SEX9"/>
<dbReference type="EMBL" id="JADGJD010000180">
    <property type="protein sequence ID" value="KAJ3053783.1"/>
    <property type="molecule type" value="Genomic_DNA"/>
</dbReference>
<organism evidence="2 3">
    <name type="scientific">Rhizophlyctis rosea</name>
    <dbReference type="NCBI Taxonomy" id="64517"/>
    <lineage>
        <taxon>Eukaryota</taxon>
        <taxon>Fungi</taxon>
        <taxon>Fungi incertae sedis</taxon>
        <taxon>Chytridiomycota</taxon>
        <taxon>Chytridiomycota incertae sedis</taxon>
        <taxon>Chytridiomycetes</taxon>
        <taxon>Rhizophlyctidales</taxon>
        <taxon>Rhizophlyctidaceae</taxon>
        <taxon>Rhizophlyctis</taxon>
    </lineage>
</organism>
<gene>
    <name evidence="2" type="ORF">HK097_003421</name>
</gene>
<name>A0AAD5SEX9_9FUNG</name>
<feature type="region of interest" description="Disordered" evidence="1">
    <location>
        <begin position="1"/>
        <end position="22"/>
    </location>
</feature>